<organism evidence="2 3">
    <name type="scientific">Exaiptasia diaphana</name>
    <name type="common">Tropical sea anemone</name>
    <name type="synonym">Aiptasia pulchella</name>
    <dbReference type="NCBI Taxonomy" id="2652724"/>
    <lineage>
        <taxon>Eukaryota</taxon>
        <taxon>Metazoa</taxon>
        <taxon>Cnidaria</taxon>
        <taxon>Anthozoa</taxon>
        <taxon>Hexacorallia</taxon>
        <taxon>Actiniaria</taxon>
        <taxon>Aiptasiidae</taxon>
        <taxon>Exaiptasia</taxon>
    </lineage>
</organism>
<evidence type="ECO:0000256" key="1">
    <source>
        <dbReference type="SAM" id="MobiDB-lite"/>
    </source>
</evidence>
<dbReference type="EnsemblMetazoa" id="XM_028662971.1">
    <property type="protein sequence ID" value="XP_028518772.1"/>
    <property type="gene ID" value="LOC114576394"/>
</dbReference>
<name>A0A913YW81_EXADI</name>
<dbReference type="KEGG" id="epa:114576394"/>
<dbReference type="Proteomes" id="UP000887567">
    <property type="component" value="Unplaced"/>
</dbReference>
<protein>
    <submittedName>
        <fullName evidence="2">Uncharacterized protein</fullName>
    </submittedName>
</protein>
<reference evidence="2" key="1">
    <citation type="submission" date="2022-11" db="UniProtKB">
        <authorList>
            <consortium name="EnsemblMetazoa"/>
        </authorList>
    </citation>
    <scope>IDENTIFICATION</scope>
</reference>
<proteinExistence type="predicted"/>
<feature type="region of interest" description="Disordered" evidence="1">
    <location>
        <begin position="85"/>
        <end position="119"/>
    </location>
</feature>
<dbReference type="AlphaFoldDB" id="A0A913YW81"/>
<sequence length="119" mass="14195">MRNHIDGLTTPLTHVEVLWWQKFLELEEHNRSMWLRMSDEDYEAGNFKFCLPWLKQAENDEEEKTPVQESKDVLKSEENLIKMMKKTTEHIPIQEVSPKKKGRRSSGKENANKKKKQKK</sequence>
<dbReference type="RefSeq" id="XP_028518772.1">
    <property type="nucleotide sequence ID" value="XM_028662971.1"/>
</dbReference>
<accession>A0A913YW81</accession>
<dbReference type="GeneID" id="114576394"/>
<evidence type="ECO:0000313" key="3">
    <source>
        <dbReference type="Proteomes" id="UP000887567"/>
    </source>
</evidence>
<keyword evidence="3" id="KW-1185">Reference proteome</keyword>
<evidence type="ECO:0000313" key="2">
    <source>
        <dbReference type="EnsemblMetazoa" id="XP_028518772.1"/>
    </source>
</evidence>